<organism evidence="3 4">
    <name type="scientific">Roseateles paludis</name>
    <dbReference type="NCBI Taxonomy" id="3145238"/>
    <lineage>
        <taxon>Bacteria</taxon>
        <taxon>Pseudomonadati</taxon>
        <taxon>Pseudomonadota</taxon>
        <taxon>Betaproteobacteria</taxon>
        <taxon>Burkholderiales</taxon>
        <taxon>Sphaerotilaceae</taxon>
        <taxon>Roseateles</taxon>
    </lineage>
</organism>
<keyword evidence="4" id="KW-1185">Reference proteome</keyword>
<dbReference type="EC" id="3.1.1.103" evidence="3"/>
<protein>
    <submittedName>
        <fullName evidence="3">Serine hydrolase domain-containing protein</fullName>
        <ecNumber evidence="3">3.1.1.103</ecNumber>
    </submittedName>
</protein>
<feature type="domain" description="Beta-lactamase-related" evidence="2">
    <location>
        <begin position="68"/>
        <end position="361"/>
    </location>
</feature>
<accession>A0ABV0G1Z9</accession>
<dbReference type="Pfam" id="PF00144">
    <property type="entry name" value="Beta-lactamase"/>
    <property type="match status" value="1"/>
</dbReference>
<evidence type="ECO:0000313" key="3">
    <source>
        <dbReference type="EMBL" id="MEO3691749.1"/>
    </source>
</evidence>
<dbReference type="EMBL" id="JBDPZD010000002">
    <property type="protein sequence ID" value="MEO3691749.1"/>
    <property type="molecule type" value="Genomic_DNA"/>
</dbReference>
<dbReference type="Gene3D" id="3.40.710.10">
    <property type="entry name" value="DD-peptidase/beta-lactamase superfamily"/>
    <property type="match status" value="1"/>
</dbReference>
<dbReference type="InterPro" id="IPR001466">
    <property type="entry name" value="Beta-lactam-related"/>
</dbReference>
<dbReference type="SUPFAM" id="SSF56601">
    <property type="entry name" value="beta-lactamase/transpeptidase-like"/>
    <property type="match status" value="1"/>
</dbReference>
<evidence type="ECO:0000256" key="1">
    <source>
        <dbReference type="SAM" id="MobiDB-lite"/>
    </source>
</evidence>
<dbReference type="InterPro" id="IPR012338">
    <property type="entry name" value="Beta-lactam/transpept-like"/>
</dbReference>
<dbReference type="GO" id="GO:0016787">
    <property type="term" value="F:hydrolase activity"/>
    <property type="evidence" value="ECO:0007669"/>
    <property type="project" value="UniProtKB-KW"/>
</dbReference>
<dbReference type="Proteomes" id="UP001495147">
    <property type="component" value="Unassembled WGS sequence"/>
</dbReference>
<reference evidence="3 4" key="1">
    <citation type="submission" date="2024-05" db="EMBL/GenBank/DDBJ databases">
        <title>Roseateles sp. DJS-2-20 16S ribosomal RNA gene Genome sequencing and assembly.</title>
        <authorList>
            <person name="Woo H."/>
        </authorList>
    </citation>
    <scope>NUCLEOTIDE SEQUENCE [LARGE SCALE GENOMIC DNA]</scope>
    <source>
        <strain evidence="3 4">DJS-2-20</strain>
    </source>
</reference>
<keyword evidence="3" id="KW-0378">Hydrolase</keyword>
<dbReference type="PANTHER" id="PTHR46825">
    <property type="entry name" value="D-ALANYL-D-ALANINE-CARBOXYPEPTIDASE/ENDOPEPTIDASE AMPH"/>
    <property type="match status" value="1"/>
</dbReference>
<feature type="region of interest" description="Disordered" evidence="1">
    <location>
        <begin position="30"/>
        <end position="57"/>
    </location>
</feature>
<gene>
    <name evidence="3" type="ORF">ABDJ85_09730</name>
</gene>
<evidence type="ECO:0000313" key="4">
    <source>
        <dbReference type="Proteomes" id="UP001495147"/>
    </source>
</evidence>
<evidence type="ECO:0000259" key="2">
    <source>
        <dbReference type="Pfam" id="PF00144"/>
    </source>
</evidence>
<comment type="caution">
    <text evidence="3">The sequence shown here is derived from an EMBL/GenBank/DDBJ whole genome shotgun (WGS) entry which is preliminary data.</text>
</comment>
<proteinExistence type="predicted"/>
<name>A0ABV0G1Z9_9BURK</name>
<dbReference type="PANTHER" id="PTHR46825:SF9">
    <property type="entry name" value="BETA-LACTAMASE-RELATED DOMAIN-CONTAINING PROTEIN"/>
    <property type="match status" value="1"/>
</dbReference>
<sequence length="378" mass="41021">MPAPTMTPRHRPHPRRREATLWLSLLAGCGGGSSANAPTPTPTTPPSTSTGNGIGTMADQLGTALATAAPDQPGVSVLVMQDGVETYSAQRGMANTLTRTPVSRSTGFRLASVSKPFTAVAVMQLVEQGRLTLADSILDHLPELPANWRPITLEHLLSHQSGIVDIFNDFWTPAVFNNMTLDGLLTYLSTSQRTLEFAPGTRGDYSNTGFMLLAKIVERRTGKRFGQHMAEAVFQPAGMLGSYINDEFQPIKPGDALNHGDRTTFYGFTTYFKGSMAQVSSADDFLHFFQALLAGRLVKPETLADMWRRRAVLVGGGAMGLGFFLTANGVTHQGEWDSFYTVMSIDTQRKRAWTVLTNSGAIGHSQVTEIDRIVSRAP</sequence>
<dbReference type="InterPro" id="IPR050491">
    <property type="entry name" value="AmpC-like"/>
</dbReference>